<dbReference type="Proteomes" id="UP001224775">
    <property type="component" value="Unassembled WGS sequence"/>
</dbReference>
<keyword evidence="2" id="KW-1185">Reference proteome</keyword>
<organism evidence="1 2">
    <name type="scientific">Skeletonema marinoi</name>
    <dbReference type="NCBI Taxonomy" id="267567"/>
    <lineage>
        <taxon>Eukaryota</taxon>
        <taxon>Sar</taxon>
        <taxon>Stramenopiles</taxon>
        <taxon>Ochrophyta</taxon>
        <taxon>Bacillariophyta</taxon>
        <taxon>Coscinodiscophyceae</taxon>
        <taxon>Thalassiosirophycidae</taxon>
        <taxon>Thalassiosirales</taxon>
        <taxon>Skeletonemataceae</taxon>
        <taxon>Skeletonema</taxon>
        <taxon>Skeletonema marinoi-dohrnii complex</taxon>
    </lineage>
</organism>
<name>A0AAD8Y495_9STRA</name>
<dbReference type="EMBL" id="JATAAI010000018">
    <property type="protein sequence ID" value="KAK1739401.1"/>
    <property type="molecule type" value="Genomic_DNA"/>
</dbReference>
<protein>
    <submittedName>
        <fullName evidence="1">Uncharacterized protein</fullName>
    </submittedName>
</protein>
<comment type="caution">
    <text evidence="1">The sequence shown here is derived from an EMBL/GenBank/DDBJ whole genome shotgun (WGS) entry which is preliminary data.</text>
</comment>
<dbReference type="AlphaFoldDB" id="A0AAD8Y495"/>
<sequence>MRRFQSDEIKNKSLNQRIRRAAAAARGGQKPSSIVVDPSMMSFVSTVTATPPLKTKLKAKKVRYSSAAAQQMRKNKVVDKEKKKQATKYATQLYADSKMPGEKNLSAKKVQEIVEKKLGVSVSKRTINKHFAEGRVGTSPKKTGPEGNFDDETVLNLSNAMESYIQIQQLNGGSGDVTYKKLEELLKQCTAKKKACDCAWLLRRLLEESGADINAGRSNNAEQRRIMWTTYYNLKSWFDNWEKDLLKLGFSNTTR</sequence>
<proteinExistence type="predicted"/>
<accession>A0AAD8Y495</accession>
<evidence type="ECO:0000313" key="1">
    <source>
        <dbReference type="EMBL" id="KAK1739401.1"/>
    </source>
</evidence>
<gene>
    <name evidence="1" type="ORF">QTG54_009944</name>
</gene>
<evidence type="ECO:0000313" key="2">
    <source>
        <dbReference type="Proteomes" id="UP001224775"/>
    </source>
</evidence>
<reference evidence="1" key="1">
    <citation type="submission" date="2023-06" db="EMBL/GenBank/DDBJ databases">
        <title>Survivors Of The Sea: Transcriptome response of Skeletonema marinoi to long-term dormancy.</title>
        <authorList>
            <person name="Pinder M.I.M."/>
            <person name="Kourtchenko O."/>
            <person name="Robertson E.K."/>
            <person name="Larsson T."/>
            <person name="Maumus F."/>
            <person name="Osuna-Cruz C.M."/>
            <person name="Vancaester E."/>
            <person name="Stenow R."/>
            <person name="Vandepoele K."/>
            <person name="Ploug H."/>
            <person name="Bruchert V."/>
            <person name="Godhe A."/>
            <person name="Topel M."/>
        </authorList>
    </citation>
    <scope>NUCLEOTIDE SEQUENCE</scope>
    <source>
        <strain evidence="1">R05AC</strain>
    </source>
</reference>